<dbReference type="AlphaFoldDB" id="A0A0F9ENJ7"/>
<gene>
    <name evidence="2" type="ORF">LCGC14_2345040</name>
</gene>
<accession>A0A0F9ENJ7</accession>
<reference evidence="2" key="1">
    <citation type="journal article" date="2015" name="Nature">
        <title>Complex archaea that bridge the gap between prokaryotes and eukaryotes.</title>
        <authorList>
            <person name="Spang A."/>
            <person name="Saw J.H."/>
            <person name="Jorgensen S.L."/>
            <person name="Zaremba-Niedzwiedzka K."/>
            <person name="Martijn J."/>
            <person name="Lind A.E."/>
            <person name="van Eijk R."/>
            <person name="Schleper C."/>
            <person name="Guy L."/>
            <person name="Ettema T.J."/>
        </authorList>
    </citation>
    <scope>NUCLEOTIDE SEQUENCE</scope>
</reference>
<dbReference type="EMBL" id="LAZR01034012">
    <property type="protein sequence ID" value="KKL46490.1"/>
    <property type="molecule type" value="Genomic_DNA"/>
</dbReference>
<evidence type="ECO:0000313" key="2">
    <source>
        <dbReference type="EMBL" id="KKL46490.1"/>
    </source>
</evidence>
<sequence>MEVSINSGISNLGFQNIGQNSEKTIGFKNVGQKDSEFELQDVGQKSEEESEFGFQDAGQKGGTINVFA</sequence>
<name>A0A0F9ENJ7_9ZZZZ</name>
<feature type="region of interest" description="Disordered" evidence="1">
    <location>
        <begin position="38"/>
        <end position="68"/>
    </location>
</feature>
<proteinExistence type="predicted"/>
<evidence type="ECO:0000256" key="1">
    <source>
        <dbReference type="SAM" id="MobiDB-lite"/>
    </source>
</evidence>
<comment type="caution">
    <text evidence="2">The sequence shown here is derived from an EMBL/GenBank/DDBJ whole genome shotgun (WGS) entry which is preliminary data.</text>
</comment>
<organism evidence="2">
    <name type="scientific">marine sediment metagenome</name>
    <dbReference type="NCBI Taxonomy" id="412755"/>
    <lineage>
        <taxon>unclassified sequences</taxon>
        <taxon>metagenomes</taxon>
        <taxon>ecological metagenomes</taxon>
    </lineage>
</organism>
<protein>
    <submittedName>
        <fullName evidence="2">Uncharacterized protein</fullName>
    </submittedName>
</protein>